<reference evidence="1 2" key="1">
    <citation type="submission" date="2018-03" db="EMBL/GenBank/DDBJ databases">
        <title>Mesoflavibacter sp. HG37 and Mesoflavibacter sp. HG96 sp.nov., two marine bacteria isolated from seawater of Western Pacific Ocean.</title>
        <authorList>
            <person name="Cheng H."/>
            <person name="Wu Y.-H."/>
            <person name="Guo L.-L."/>
            <person name="Xu X.-W."/>
        </authorList>
    </citation>
    <scope>NUCLEOTIDE SEQUENCE [LARGE SCALE GENOMIC DNA]</scope>
    <source>
        <strain evidence="1 2">KCTC 32269</strain>
    </source>
</reference>
<sequence length="121" mass="14502">MFLKEEYNNHPHLIYQLATLFYLSEIEFIDDIIKFSLRESKIEEFAIRTTLDIITYGITTNKILISNGKVVYDKSNYKTLLNIVEKNYHNFIDINNLQYPYLYQIEYTGYWQEKLKKIGLG</sequence>
<organism evidence="1 2">
    <name type="scientific">Aurantibacter aestuarii</name>
    <dbReference type="NCBI Taxonomy" id="1266046"/>
    <lineage>
        <taxon>Bacteria</taxon>
        <taxon>Pseudomonadati</taxon>
        <taxon>Bacteroidota</taxon>
        <taxon>Flavobacteriia</taxon>
        <taxon>Flavobacteriales</taxon>
        <taxon>Flavobacteriaceae</taxon>
        <taxon>Aurantibacter</taxon>
    </lineage>
</organism>
<keyword evidence="2" id="KW-1185">Reference proteome</keyword>
<accession>A0A2T1N739</accession>
<dbReference type="EMBL" id="PXOQ01000010">
    <property type="protein sequence ID" value="PSG87375.1"/>
    <property type="molecule type" value="Genomic_DNA"/>
</dbReference>
<dbReference type="Proteomes" id="UP000238426">
    <property type="component" value="Unassembled WGS sequence"/>
</dbReference>
<name>A0A2T1N739_9FLAO</name>
<gene>
    <name evidence="1" type="ORF">C7H52_10855</name>
</gene>
<comment type="caution">
    <text evidence="1">The sequence shown here is derived from an EMBL/GenBank/DDBJ whole genome shotgun (WGS) entry which is preliminary data.</text>
</comment>
<evidence type="ECO:0000313" key="1">
    <source>
        <dbReference type="EMBL" id="PSG87375.1"/>
    </source>
</evidence>
<protein>
    <submittedName>
        <fullName evidence="1">Uncharacterized protein</fullName>
    </submittedName>
</protein>
<proteinExistence type="predicted"/>
<dbReference type="AlphaFoldDB" id="A0A2T1N739"/>
<evidence type="ECO:0000313" key="2">
    <source>
        <dbReference type="Proteomes" id="UP000238426"/>
    </source>
</evidence>
<dbReference type="RefSeq" id="WP_106463941.1">
    <property type="nucleotide sequence ID" value="NZ_PXOQ01000010.1"/>
</dbReference>